<dbReference type="Proteomes" id="UP001341444">
    <property type="component" value="Unassembled WGS sequence"/>
</dbReference>
<proteinExistence type="predicted"/>
<dbReference type="PANTHER" id="PTHR43433">
    <property type="entry name" value="HYDROLASE, ALPHA/BETA FOLD FAMILY PROTEIN"/>
    <property type="match status" value="1"/>
</dbReference>
<gene>
    <name evidence="2" type="ORF">P4T90_10990</name>
</gene>
<evidence type="ECO:0000259" key="1">
    <source>
        <dbReference type="Pfam" id="PF00561"/>
    </source>
</evidence>
<dbReference type="GO" id="GO:0016787">
    <property type="term" value="F:hydrolase activity"/>
    <property type="evidence" value="ECO:0007669"/>
    <property type="project" value="UniProtKB-KW"/>
</dbReference>
<accession>A0ABU6MGQ8</accession>
<organism evidence="2 3">
    <name type="scientific">Heyndrickxia acidicola</name>
    <dbReference type="NCBI Taxonomy" id="209389"/>
    <lineage>
        <taxon>Bacteria</taxon>
        <taxon>Bacillati</taxon>
        <taxon>Bacillota</taxon>
        <taxon>Bacilli</taxon>
        <taxon>Bacillales</taxon>
        <taxon>Bacillaceae</taxon>
        <taxon>Heyndrickxia</taxon>
    </lineage>
</organism>
<dbReference type="Gene3D" id="3.40.50.1820">
    <property type="entry name" value="alpha/beta hydrolase"/>
    <property type="match status" value="1"/>
</dbReference>
<dbReference type="EMBL" id="JARMAB010000013">
    <property type="protein sequence ID" value="MED1203598.1"/>
    <property type="molecule type" value="Genomic_DNA"/>
</dbReference>
<dbReference type="RefSeq" id="WP_198160383.1">
    <property type="nucleotide sequence ID" value="NZ_JARMAB010000013.1"/>
</dbReference>
<evidence type="ECO:0000313" key="3">
    <source>
        <dbReference type="Proteomes" id="UP001341444"/>
    </source>
</evidence>
<sequence length="276" mass="31482">MPFIETKDHTRLFYKDWGGDKPVVFISSLYLSSDMWEYQLPYLASQGLRCIAYDRRGHRRSDSPWDEYDYTTLADDLAELIEHLNLREVTLVGHSMGGGEVVRYLSRHGTDRVAKIALLSTSAPFPMKTEDNPIGIEKSVFNEGLNSIIKDRPKWLADNALPFFGVGLHGVSISPEFTQWMIQLCLQCSPKAVIECNHTIFTTDLREEMRQITVPALIIHGDHDQSAPSAEEGARNFYQTISSSCTKVQHTVCSLRMRIALMRICLRSLSNRKERR</sequence>
<keyword evidence="2" id="KW-0378">Hydrolase</keyword>
<evidence type="ECO:0000313" key="2">
    <source>
        <dbReference type="EMBL" id="MED1203598.1"/>
    </source>
</evidence>
<dbReference type="PRINTS" id="PR00111">
    <property type="entry name" value="ABHYDROLASE"/>
</dbReference>
<reference evidence="2 3" key="1">
    <citation type="submission" date="2023-03" db="EMBL/GenBank/DDBJ databases">
        <title>Bacillus Genome Sequencing.</title>
        <authorList>
            <person name="Dunlap C."/>
        </authorList>
    </citation>
    <scope>NUCLEOTIDE SEQUENCE [LARGE SCALE GENOMIC DNA]</scope>
    <source>
        <strain evidence="2 3">B-23453</strain>
    </source>
</reference>
<protein>
    <submittedName>
        <fullName evidence="2">Alpha/beta hydrolase</fullName>
    </submittedName>
</protein>
<dbReference type="PANTHER" id="PTHR43433:SF4">
    <property type="entry name" value="NON-HEME CHLOROPEROXIDASE-RELATED"/>
    <property type="match status" value="1"/>
</dbReference>
<dbReference type="InterPro" id="IPR050471">
    <property type="entry name" value="AB_hydrolase"/>
</dbReference>
<comment type="caution">
    <text evidence="2">The sequence shown here is derived from an EMBL/GenBank/DDBJ whole genome shotgun (WGS) entry which is preliminary data.</text>
</comment>
<keyword evidence="3" id="KW-1185">Reference proteome</keyword>
<dbReference type="InterPro" id="IPR000073">
    <property type="entry name" value="AB_hydrolase_1"/>
</dbReference>
<name>A0ABU6MGQ8_9BACI</name>
<dbReference type="Pfam" id="PF00561">
    <property type="entry name" value="Abhydrolase_1"/>
    <property type="match status" value="1"/>
</dbReference>
<dbReference type="InterPro" id="IPR029058">
    <property type="entry name" value="AB_hydrolase_fold"/>
</dbReference>
<feature type="domain" description="AB hydrolase-1" evidence="1">
    <location>
        <begin position="21"/>
        <end position="131"/>
    </location>
</feature>
<dbReference type="SUPFAM" id="SSF53474">
    <property type="entry name" value="alpha/beta-Hydrolases"/>
    <property type="match status" value="1"/>
</dbReference>